<dbReference type="InterPro" id="IPR029057">
    <property type="entry name" value="PRTase-like"/>
</dbReference>
<name>A0ABP9KFT4_9SPHN</name>
<dbReference type="InterPro" id="IPR051910">
    <property type="entry name" value="ComF/GntX_DNA_util-trans"/>
</dbReference>
<evidence type="ECO:0000259" key="2">
    <source>
        <dbReference type="Pfam" id="PF00156"/>
    </source>
</evidence>
<evidence type="ECO:0000259" key="3">
    <source>
        <dbReference type="Pfam" id="PF18912"/>
    </source>
</evidence>
<dbReference type="PANTHER" id="PTHR47505">
    <property type="entry name" value="DNA UTILIZATION PROTEIN YHGH"/>
    <property type="match status" value="1"/>
</dbReference>
<dbReference type="Pfam" id="PF00156">
    <property type="entry name" value="Pribosyltran"/>
    <property type="match status" value="1"/>
</dbReference>
<gene>
    <name evidence="4" type="ORF">GCM10023208_24000</name>
</gene>
<proteinExistence type="inferred from homology"/>
<evidence type="ECO:0000313" key="5">
    <source>
        <dbReference type="Proteomes" id="UP001500518"/>
    </source>
</evidence>
<feature type="domain" description="Double zinc ribbon" evidence="3">
    <location>
        <begin position="10"/>
        <end position="42"/>
    </location>
</feature>
<accession>A0ABP9KFT4</accession>
<dbReference type="Pfam" id="PF18912">
    <property type="entry name" value="DZR_2"/>
    <property type="match status" value="1"/>
</dbReference>
<evidence type="ECO:0000313" key="4">
    <source>
        <dbReference type="EMBL" id="GAA5057969.1"/>
    </source>
</evidence>
<comment type="caution">
    <text evidence="4">The sequence shown here is derived from an EMBL/GenBank/DDBJ whole genome shotgun (WGS) entry which is preliminary data.</text>
</comment>
<organism evidence="4 5">
    <name type="scientific">Erythrobacter westpacificensis</name>
    <dbReference type="NCBI Taxonomy" id="1055231"/>
    <lineage>
        <taxon>Bacteria</taxon>
        <taxon>Pseudomonadati</taxon>
        <taxon>Pseudomonadota</taxon>
        <taxon>Alphaproteobacteria</taxon>
        <taxon>Sphingomonadales</taxon>
        <taxon>Erythrobacteraceae</taxon>
        <taxon>Erythrobacter/Porphyrobacter group</taxon>
        <taxon>Erythrobacter</taxon>
    </lineage>
</organism>
<dbReference type="RefSeq" id="WP_346033300.1">
    <property type="nucleotide sequence ID" value="NZ_BAABHV010000017.1"/>
</dbReference>
<protein>
    <submittedName>
        <fullName evidence="4">ComF family protein</fullName>
    </submittedName>
</protein>
<dbReference type="EMBL" id="BAABHV010000017">
    <property type="protein sequence ID" value="GAA5057969.1"/>
    <property type="molecule type" value="Genomic_DNA"/>
</dbReference>
<sequence length="219" mass="23763">MSVKDAFAPLVDLIYPPRCPLCGEAIAAQRGLCLECWSTLEMPDADPDGEVTAATLYNDAARQLVLNFKHGRKIALAGMMARQISARLPALEGDWLAVPVPLHRTRLWQRGYNQSALIAREICKLRDVTLAVDALLRPKRTPSLGGLGRTERAKVLHDAIACNPARMPLLLGANVLLVDDVLTSGATSNACIHALRLAGVRRVHVACFSRVGEGRRDDG</sequence>
<dbReference type="SUPFAM" id="SSF53271">
    <property type="entry name" value="PRTase-like"/>
    <property type="match status" value="1"/>
</dbReference>
<evidence type="ECO:0000256" key="1">
    <source>
        <dbReference type="ARBA" id="ARBA00008007"/>
    </source>
</evidence>
<reference evidence="5" key="1">
    <citation type="journal article" date="2019" name="Int. J. Syst. Evol. Microbiol.">
        <title>The Global Catalogue of Microorganisms (GCM) 10K type strain sequencing project: providing services to taxonomists for standard genome sequencing and annotation.</title>
        <authorList>
            <consortium name="The Broad Institute Genomics Platform"/>
            <consortium name="The Broad Institute Genome Sequencing Center for Infectious Disease"/>
            <person name="Wu L."/>
            <person name="Ma J."/>
        </authorList>
    </citation>
    <scope>NUCLEOTIDE SEQUENCE [LARGE SCALE GENOMIC DNA]</scope>
    <source>
        <strain evidence="5">JCM 18014</strain>
    </source>
</reference>
<keyword evidence="5" id="KW-1185">Reference proteome</keyword>
<dbReference type="Proteomes" id="UP001500518">
    <property type="component" value="Unassembled WGS sequence"/>
</dbReference>
<dbReference type="PANTHER" id="PTHR47505:SF1">
    <property type="entry name" value="DNA UTILIZATION PROTEIN YHGH"/>
    <property type="match status" value="1"/>
</dbReference>
<dbReference type="Gene3D" id="3.40.50.2020">
    <property type="match status" value="1"/>
</dbReference>
<dbReference type="CDD" id="cd06223">
    <property type="entry name" value="PRTases_typeI"/>
    <property type="match status" value="1"/>
</dbReference>
<comment type="similarity">
    <text evidence="1">Belongs to the ComF/GntX family.</text>
</comment>
<dbReference type="InterPro" id="IPR000836">
    <property type="entry name" value="PRTase_dom"/>
</dbReference>
<dbReference type="InterPro" id="IPR044005">
    <property type="entry name" value="DZR_2"/>
</dbReference>
<feature type="domain" description="Phosphoribosyltransferase" evidence="2">
    <location>
        <begin position="166"/>
        <end position="217"/>
    </location>
</feature>